<evidence type="ECO:0000313" key="3">
    <source>
        <dbReference type="EMBL" id="KAK9670265.1"/>
    </source>
</evidence>
<sequence>MTCLLPCRDGDYYIINGRKWWTSGAMDPRCKLLIIMGTTDFGGPTHKQRSMILVDIKTPGVDIKILLLVFGFDDAPHGHAEVSFQNVCVPANNLLLGEGRGFEIAQVRLRKCVAAKVFYGRRD</sequence>
<proteinExistence type="predicted"/>
<protein>
    <recommendedName>
        <fullName evidence="2">Acyl-CoA oxidase/dehydrogenase middle domain-containing protein</fullName>
    </recommendedName>
</protein>
<organism evidence="3 4">
    <name type="scientific">Saponaria officinalis</name>
    <name type="common">Common soapwort</name>
    <name type="synonym">Lychnis saponaria</name>
    <dbReference type="NCBI Taxonomy" id="3572"/>
    <lineage>
        <taxon>Eukaryota</taxon>
        <taxon>Viridiplantae</taxon>
        <taxon>Streptophyta</taxon>
        <taxon>Embryophyta</taxon>
        <taxon>Tracheophyta</taxon>
        <taxon>Spermatophyta</taxon>
        <taxon>Magnoliopsida</taxon>
        <taxon>eudicotyledons</taxon>
        <taxon>Gunneridae</taxon>
        <taxon>Pentapetalae</taxon>
        <taxon>Caryophyllales</taxon>
        <taxon>Caryophyllaceae</taxon>
        <taxon>Caryophylleae</taxon>
        <taxon>Saponaria</taxon>
    </lineage>
</organism>
<dbReference type="Gene3D" id="2.40.110.10">
    <property type="entry name" value="Butyryl-CoA Dehydrogenase, subunit A, domain 2"/>
    <property type="match status" value="1"/>
</dbReference>
<dbReference type="PANTHER" id="PTHR48083:SF13">
    <property type="entry name" value="ACYL-COA DEHYDROGENASE FAMILY MEMBER 11"/>
    <property type="match status" value="1"/>
</dbReference>
<accession>A0AAW1H6T4</accession>
<evidence type="ECO:0000313" key="4">
    <source>
        <dbReference type="Proteomes" id="UP001443914"/>
    </source>
</evidence>
<dbReference type="InterPro" id="IPR050741">
    <property type="entry name" value="Acyl-CoA_dehydrogenase"/>
</dbReference>
<evidence type="ECO:0000256" key="1">
    <source>
        <dbReference type="ARBA" id="ARBA00023002"/>
    </source>
</evidence>
<dbReference type="EMBL" id="JBDFQZ010000013">
    <property type="protein sequence ID" value="KAK9670265.1"/>
    <property type="molecule type" value="Genomic_DNA"/>
</dbReference>
<dbReference type="GO" id="GO:0005737">
    <property type="term" value="C:cytoplasm"/>
    <property type="evidence" value="ECO:0007669"/>
    <property type="project" value="TreeGrafter"/>
</dbReference>
<dbReference type="PANTHER" id="PTHR48083">
    <property type="entry name" value="MEDIUM-CHAIN SPECIFIC ACYL-COA DEHYDROGENASE, MITOCHONDRIAL-RELATED"/>
    <property type="match status" value="1"/>
</dbReference>
<dbReference type="Proteomes" id="UP001443914">
    <property type="component" value="Unassembled WGS sequence"/>
</dbReference>
<evidence type="ECO:0000259" key="2">
    <source>
        <dbReference type="Pfam" id="PF02770"/>
    </source>
</evidence>
<dbReference type="Pfam" id="PF02770">
    <property type="entry name" value="Acyl-CoA_dh_M"/>
    <property type="match status" value="1"/>
</dbReference>
<dbReference type="GO" id="GO:0003995">
    <property type="term" value="F:acyl-CoA dehydrogenase activity"/>
    <property type="evidence" value="ECO:0007669"/>
    <property type="project" value="TreeGrafter"/>
</dbReference>
<keyword evidence="4" id="KW-1185">Reference proteome</keyword>
<keyword evidence="1" id="KW-0560">Oxidoreductase</keyword>
<dbReference type="InterPro" id="IPR009100">
    <property type="entry name" value="AcylCoA_DH/oxidase_NM_dom_sf"/>
</dbReference>
<dbReference type="GO" id="GO:0033539">
    <property type="term" value="P:fatty acid beta-oxidation using acyl-CoA dehydrogenase"/>
    <property type="evidence" value="ECO:0007669"/>
    <property type="project" value="TreeGrafter"/>
</dbReference>
<dbReference type="InterPro" id="IPR046373">
    <property type="entry name" value="Acyl-CoA_Oxase/DH_mid-dom_sf"/>
</dbReference>
<dbReference type="InterPro" id="IPR006091">
    <property type="entry name" value="Acyl-CoA_Oxase/DH_mid-dom"/>
</dbReference>
<gene>
    <name evidence="3" type="ORF">RND81_13G190200</name>
</gene>
<dbReference type="AlphaFoldDB" id="A0AAW1H6T4"/>
<dbReference type="SUPFAM" id="SSF56645">
    <property type="entry name" value="Acyl-CoA dehydrogenase NM domain-like"/>
    <property type="match status" value="1"/>
</dbReference>
<reference evidence="3" key="1">
    <citation type="submission" date="2024-03" db="EMBL/GenBank/DDBJ databases">
        <title>WGS assembly of Saponaria officinalis var. Norfolk2.</title>
        <authorList>
            <person name="Jenkins J."/>
            <person name="Shu S."/>
            <person name="Grimwood J."/>
            <person name="Barry K."/>
            <person name="Goodstein D."/>
            <person name="Schmutz J."/>
            <person name="Leebens-Mack J."/>
            <person name="Osbourn A."/>
        </authorList>
    </citation>
    <scope>NUCLEOTIDE SEQUENCE [LARGE SCALE GENOMIC DNA]</scope>
    <source>
        <strain evidence="3">JIC</strain>
    </source>
</reference>
<name>A0AAW1H6T4_SAPOF</name>
<comment type="caution">
    <text evidence="3">The sequence shown here is derived from an EMBL/GenBank/DDBJ whole genome shotgun (WGS) entry which is preliminary data.</text>
</comment>
<feature type="domain" description="Acyl-CoA oxidase/dehydrogenase middle" evidence="2">
    <location>
        <begin position="8"/>
        <end position="87"/>
    </location>
</feature>